<dbReference type="AlphaFoldDB" id="A0AAW1ULW0"/>
<dbReference type="Pfam" id="PF12234">
    <property type="entry name" value="Rav1p_C"/>
    <property type="match status" value="1"/>
</dbReference>
<dbReference type="PANTHER" id="PTHR13950:SF9">
    <property type="entry name" value="RABCONNECTIN-3A"/>
    <property type="match status" value="1"/>
</dbReference>
<comment type="caution">
    <text evidence="2">The sequence shown here is derived from an EMBL/GenBank/DDBJ whole genome shotgun (WGS) entry which is preliminary data.</text>
</comment>
<protein>
    <recommendedName>
        <fullName evidence="1">RAVE complex protein Rav1 C-terminal domain-containing protein</fullName>
    </recommendedName>
</protein>
<evidence type="ECO:0000259" key="1">
    <source>
        <dbReference type="Pfam" id="PF12234"/>
    </source>
</evidence>
<dbReference type="InterPro" id="IPR022033">
    <property type="entry name" value="Rav1p_C"/>
</dbReference>
<feature type="domain" description="RAVE complex protein Rav1 C-terminal" evidence="1">
    <location>
        <begin position="45"/>
        <end position="227"/>
    </location>
</feature>
<evidence type="ECO:0000313" key="3">
    <source>
        <dbReference type="Proteomes" id="UP001431783"/>
    </source>
</evidence>
<dbReference type="GO" id="GO:0007035">
    <property type="term" value="P:vacuolar acidification"/>
    <property type="evidence" value="ECO:0007669"/>
    <property type="project" value="TreeGrafter"/>
</dbReference>
<dbReference type="InterPro" id="IPR052208">
    <property type="entry name" value="DmX-like/RAVE_component"/>
</dbReference>
<sequence>MHLLALADTVSTCNTDLAERFAIDAAKSAIAKENLVGQSDEVIADSLDDCGLRFLLAMKHYGYLLRCLPLAQRAQFQKQGVGTNNLAWAFHSESQEELLNLIPSFAKAEPTWPQLRELGIGWWIRNINLLRQCIQVLAKASYMAKQDPMDAALYYLAMNKKSLLWGLYRSKHDERMTNFFSNNFNEDRWRKAALKNAYALLGKQRFEHAAAFFLLAGNLKDAVKYVLTD</sequence>
<name>A0AAW1ULW0_9CUCU</name>
<keyword evidence="3" id="KW-1185">Reference proteome</keyword>
<dbReference type="PANTHER" id="PTHR13950">
    <property type="entry name" value="RABCONNECTIN-RELATED"/>
    <property type="match status" value="1"/>
</dbReference>
<organism evidence="2 3">
    <name type="scientific">Henosepilachna vigintioctopunctata</name>
    <dbReference type="NCBI Taxonomy" id="420089"/>
    <lineage>
        <taxon>Eukaryota</taxon>
        <taxon>Metazoa</taxon>
        <taxon>Ecdysozoa</taxon>
        <taxon>Arthropoda</taxon>
        <taxon>Hexapoda</taxon>
        <taxon>Insecta</taxon>
        <taxon>Pterygota</taxon>
        <taxon>Neoptera</taxon>
        <taxon>Endopterygota</taxon>
        <taxon>Coleoptera</taxon>
        <taxon>Polyphaga</taxon>
        <taxon>Cucujiformia</taxon>
        <taxon>Coccinelloidea</taxon>
        <taxon>Coccinellidae</taxon>
        <taxon>Epilachninae</taxon>
        <taxon>Epilachnini</taxon>
        <taxon>Henosepilachna</taxon>
    </lineage>
</organism>
<dbReference type="Proteomes" id="UP001431783">
    <property type="component" value="Unassembled WGS sequence"/>
</dbReference>
<evidence type="ECO:0000313" key="2">
    <source>
        <dbReference type="EMBL" id="KAK9881027.1"/>
    </source>
</evidence>
<dbReference type="GO" id="GO:0043291">
    <property type="term" value="C:RAVE complex"/>
    <property type="evidence" value="ECO:0007669"/>
    <property type="project" value="TreeGrafter"/>
</dbReference>
<proteinExistence type="predicted"/>
<accession>A0AAW1ULW0</accession>
<dbReference type="EMBL" id="JARQZJ010000067">
    <property type="protein sequence ID" value="KAK9881027.1"/>
    <property type="molecule type" value="Genomic_DNA"/>
</dbReference>
<gene>
    <name evidence="2" type="ORF">WA026_014369</name>
</gene>
<reference evidence="2 3" key="1">
    <citation type="submission" date="2023-03" db="EMBL/GenBank/DDBJ databases">
        <title>Genome insight into feeding habits of ladybird beetles.</title>
        <authorList>
            <person name="Li H.-S."/>
            <person name="Huang Y.-H."/>
            <person name="Pang H."/>
        </authorList>
    </citation>
    <scope>NUCLEOTIDE SEQUENCE [LARGE SCALE GENOMIC DNA]</scope>
    <source>
        <strain evidence="2">SYSU_2023b</strain>
        <tissue evidence="2">Whole body</tissue>
    </source>
</reference>